<feature type="domain" description="Aminoacyl-transfer RNA synthetases class-II family profile" evidence="15">
    <location>
        <begin position="66"/>
        <end position="359"/>
    </location>
</feature>
<dbReference type="GO" id="GO:0000049">
    <property type="term" value="F:tRNA binding"/>
    <property type="evidence" value="ECO:0007669"/>
    <property type="project" value="InterPro"/>
</dbReference>
<dbReference type="FunFam" id="3.30.930.10:FF:000053">
    <property type="entry name" value="Phenylalanyl-tRNA synthetase mitochondrial"/>
    <property type="match status" value="1"/>
</dbReference>
<evidence type="ECO:0000256" key="2">
    <source>
        <dbReference type="ARBA" id="ARBA00008226"/>
    </source>
</evidence>
<comment type="subcellular location">
    <subcellularLocation>
        <location evidence="1">Mitochondrion matrix</location>
    </subcellularLocation>
</comment>
<dbReference type="PROSITE" id="PS50862">
    <property type="entry name" value="AA_TRNA_LIGASE_II"/>
    <property type="match status" value="1"/>
</dbReference>
<evidence type="ECO:0000256" key="12">
    <source>
        <dbReference type="ARBA" id="ARBA00049255"/>
    </source>
</evidence>
<dbReference type="KEGG" id="sla:SERLADRAFT_454139"/>
<evidence type="ECO:0000256" key="13">
    <source>
        <dbReference type="ARBA" id="ARBA00057761"/>
    </source>
</evidence>
<evidence type="ECO:0000256" key="5">
    <source>
        <dbReference type="ARBA" id="ARBA00022741"/>
    </source>
</evidence>
<dbReference type="PANTHER" id="PTHR11538">
    <property type="entry name" value="PHENYLALANYL-TRNA SYNTHETASE"/>
    <property type="match status" value="1"/>
</dbReference>
<comment type="similarity">
    <text evidence="2">Belongs to the class-II aminoacyl-tRNA synthetase family.</text>
</comment>
<keyword evidence="5" id="KW-0547">Nucleotide-binding</keyword>
<proteinExistence type="inferred from homology"/>
<dbReference type="OrthoDB" id="4457at2759"/>
<dbReference type="SUPFAM" id="SSF55681">
    <property type="entry name" value="Class II aaRS and biotin synthetases"/>
    <property type="match status" value="1"/>
</dbReference>
<dbReference type="EC" id="6.1.1.20" evidence="3"/>
<dbReference type="EMBL" id="GL945447">
    <property type="protein sequence ID" value="EGO18561.1"/>
    <property type="molecule type" value="Genomic_DNA"/>
</dbReference>
<dbReference type="RefSeq" id="XP_007324588.1">
    <property type="nucleotide sequence ID" value="XM_007324526.1"/>
</dbReference>
<dbReference type="Proteomes" id="UP000008064">
    <property type="component" value="Unassembled WGS sequence"/>
</dbReference>
<dbReference type="SUPFAM" id="SSF54991">
    <property type="entry name" value="Anticodon-binding domain of PheRS"/>
    <property type="match status" value="1"/>
</dbReference>
<dbReference type="GO" id="GO:0005524">
    <property type="term" value="F:ATP binding"/>
    <property type="evidence" value="ECO:0007669"/>
    <property type="project" value="UniProtKB-KW"/>
</dbReference>
<keyword evidence="6" id="KW-0067">ATP-binding</keyword>
<dbReference type="NCBIfam" id="TIGR00469">
    <property type="entry name" value="pheS_mito"/>
    <property type="match status" value="1"/>
</dbReference>
<dbReference type="GO" id="GO:0006432">
    <property type="term" value="P:phenylalanyl-tRNA aminoacylation"/>
    <property type="evidence" value="ECO:0007669"/>
    <property type="project" value="InterPro"/>
</dbReference>
<dbReference type="HOGENOM" id="CLU_022696_0_1_1"/>
<keyword evidence="8" id="KW-0809">Transit peptide</keyword>
<dbReference type="Gene3D" id="3.30.70.380">
    <property type="entry name" value="Ferrodoxin-fold anticodon-binding domain"/>
    <property type="match status" value="1"/>
</dbReference>
<keyword evidence="4" id="KW-0436">Ligase</keyword>
<evidence type="ECO:0000256" key="9">
    <source>
        <dbReference type="ARBA" id="ARBA00023128"/>
    </source>
</evidence>
<dbReference type="GeneID" id="18816984"/>
<dbReference type="InterPro" id="IPR006195">
    <property type="entry name" value="aa-tRNA-synth_II"/>
</dbReference>
<evidence type="ECO:0000256" key="8">
    <source>
        <dbReference type="ARBA" id="ARBA00022946"/>
    </source>
</evidence>
<dbReference type="InterPro" id="IPR005121">
    <property type="entry name" value="Fdx_antiC-bd"/>
</dbReference>
<dbReference type="InterPro" id="IPR036690">
    <property type="entry name" value="Fdx_antiC-bd_sf"/>
</dbReference>
<dbReference type="Pfam" id="PF01409">
    <property type="entry name" value="tRNA-synt_2d"/>
    <property type="match status" value="2"/>
</dbReference>
<gene>
    <name evidence="17" type="ORF">SERLADRAFT_454139</name>
</gene>
<dbReference type="Gene3D" id="3.30.930.10">
    <property type="entry name" value="Bira Bifunctional Protein, Domain 2"/>
    <property type="match status" value="1"/>
</dbReference>
<comment type="catalytic activity">
    <reaction evidence="12">
        <text>tRNA(Phe) + L-phenylalanine + ATP = L-phenylalanyl-tRNA(Phe) + AMP + diphosphate + H(+)</text>
        <dbReference type="Rhea" id="RHEA:19413"/>
        <dbReference type="Rhea" id="RHEA-COMP:9668"/>
        <dbReference type="Rhea" id="RHEA-COMP:9699"/>
        <dbReference type="ChEBI" id="CHEBI:15378"/>
        <dbReference type="ChEBI" id="CHEBI:30616"/>
        <dbReference type="ChEBI" id="CHEBI:33019"/>
        <dbReference type="ChEBI" id="CHEBI:58095"/>
        <dbReference type="ChEBI" id="CHEBI:78442"/>
        <dbReference type="ChEBI" id="CHEBI:78531"/>
        <dbReference type="ChEBI" id="CHEBI:456215"/>
        <dbReference type="EC" id="6.1.1.20"/>
    </reaction>
</comment>
<evidence type="ECO:0000259" key="15">
    <source>
        <dbReference type="PROSITE" id="PS50862"/>
    </source>
</evidence>
<keyword evidence="10" id="KW-0030">Aminoacyl-tRNA synthetase</keyword>
<accession>F8PDW4</accession>
<protein>
    <recommendedName>
        <fullName evidence="14">Phenylalanine--tRNA ligase, mitochondrial</fullName>
        <ecNumber evidence="3">6.1.1.20</ecNumber>
    </recommendedName>
    <alternativeName>
        <fullName evidence="11">Phenylalanyl-tRNA synthetase</fullName>
    </alternativeName>
</protein>
<dbReference type="GO" id="GO:0004826">
    <property type="term" value="F:phenylalanine-tRNA ligase activity"/>
    <property type="evidence" value="ECO:0007669"/>
    <property type="project" value="UniProtKB-EC"/>
</dbReference>
<evidence type="ECO:0000259" key="16">
    <source>
        <dbReference type="PROSITE" id="PS51447"/>
    </source>
</evidence>
<evidence type="ECO:0000256" key="1">
    <source>
        <dbReference type="ARBA" id="ARBA00004305"/>
    </source>
</evidence>
<dbReference type="PROSITE" id="PS51447">
    <property type="entry name" value="FDX_ACB"/>
    <property type="match status" value="1"/>
</dbReference>
<evidence type="ECO:0000256" key="14">
    <source>
        <dbReference type="ARBA" id="ARBA00073229"/>
    </source>
</evidence>
<keyword evidence="7" id="KW-0648">Protein biosynthesis</keyword>
<dbReference type="InterPro" id="IPR004530">
    <property type="entry name" value="Phe-tRNA-synth_IIc_mito"/>
</dbReference>
<dbReference type="InterPro" id="IPR002319">
    <property type="entry name" value="Phenylalanyl-tRNA_Synthase"/>
</dbReference>
<comment type="function">
    <text evidence="13">Is responsible for the charging of tRNA(Phe) with phenylalanine in mitochondrial translation.</text>
</comment>
<dbReference type="InterPro" id="IPR045864">
    <property type="entry name" value="aa-tRNA-synth_II/BPL/LPL"/>
</dbReference>
<evidence type="ECO:0000256" key="3">
    <source>
        <dbReference type="ARBA" id="ARBA00012814"/>
    </source>
</evidence>
<sequence>MHFLRPLVRQRRTLFSRQYANLRADPGKYVTVLKEQYPTDQMTNITPTIISKLPLRLHTQPSHPLSTLRALIESHFPTYAHLSSLSPLVTPYQNFDLLSFPQDHPGRSVTDSYYVNKDLMLRTHTSAHEVDVFSKGTEKWLLTADVYRRDEIDGSHYPVFHQTEGARIFSADASGMKEVEEDNARLLNHLKRSNIIIEDVPHISAANPCQPAHDPKHTELIAMNLKLSLNSLMLHLFGGRVGATEEGPLRVRWIEATFPWTTPSYEVEVFFRGKWLEILGCGVIKQATLDNSNVQNKLGWAFGLGLERIAMVLFSIPDIRLFWSLDSRFLSQFNQGEITTFQSYSKYPACVKDVSFWLPENTSLHENDFCDLVRDVAGDIVEDVKMIDDFIHPKTNKRSLCYRINYRSMDRSLVNDETNEIHSQVGSRLRDRFGVEIR</sequence>
<evidence type="ECO:0000256" key="10">
    <source>
        <dbReference type="ARBA" id="ARBA00023146"/>
    </source>
</evidence>
<reference evidence="17" key="1">
    <citation type="submission" date="2011-04" db="EMBL/GenBank/DDBJ databases">
        <title>Evolution of plant cell wall degrading machinery underlies the functional diversity of forest fungi.</title>
        <authorList>
            <consortium name="US DOE Joint Genome Institute (JGI-PGF)"/>
            <person name="Eastwood D.C."/>
            <person name="Floudas D."/>
            <person name="Binder M."/>
            <person name="Majcherczyk A."/>
            <person name="Schneider P."/>
            <person name="Aerts A."/>
            <person name="Asiegbu F.O."/>
            <person name="Baker S.E."/>
            <person name="Barry K."/>
            <person name="Bendiksby M."/>
            <person name="Blumentritt M."/>
            <person name="Coutinho P.M."/>
            <person name="Cullen D."/>
            <person name="Cullen D."/>
            <person name="Gathman A."/>
            <person name="Goodell B."/>
            <person name="Henrissat B."/>
            <person name="Ihrmark K."/>
            <person name="Kauserud H."/>
            <person name="Kohler A."/>
            <person name="LaButti K."/>
            <person name="Lapidus A."/>
            <person name="Lavin J.L."/>
            <person name="Lee Y.-H."/>
            <person name="Lindquist E."/>
            <person name="Lilly W."/>
            <person name="Lucas S."/>
            <person name="Morin E."/>
            <person name="Murat C."/>
            <person name="Oguiza J.A."/>
            <person name="Park J."/>
            <person name="Pisabarro A.G."/>
            <person name="Riley R."/>
            <person name="Rosling A."/>
            <person name="Salamov A."/>
            <person name="Schmidt O."/>
            <person name="Schmutz J."/>
            <person name="Skrede I."/>
            <person name="Stenlid J."/>
            <person name="Wiebenga A."/>
            <person name="Xie X."/>
            <person name="Kues U."/>
            <person name="Hibbett D.S."/>
            <person name="Hoffmeister D."/>
            <person name="Hogberg N."/>
            <person name="Martin F."/>
            <person name="Grigoriev I.V."/>
            <person name="Watkinson S.C."/>
        </authorList>
    </citation>
    <scope>NUCLEOTIDE SEQUENCE</scope>
    <source>
        <strain evidence="17">S7.9</strain>
    </source>
</reference>
<dbReference type="SMART" id="SM00896">
    <property type="entry name" value="FDX-ACB"/>
    <property type="match status" value="1"/>
</dbReference>
<evidence type="ECO:0000256" key="7">
    <source>
        <dbReference type="ARBA" id="ARBA00022917"/>
    </source>
</evidence>
<evidence type="ECO:0000313" key="17">
    <source>
        <dbReference type="EMBL" id="EGO18561.1"/>
    </source>
</evidence>
<dbReference type="GO" id="GO:0005759">
    <property type="term" value="C:mitochondrial matrix"/>
    <property type="evidence" value="ECO:0007669"/>
    <property type="project" value="UniProtKB-SubCell"/>
</dbReference>
<dbReference type="PANTHER" id="PTHR11538:SF41">
    <property type="entry name" value="PHENYLALANINE--TRNA LIGASE, MITOCHONDRIAL"/>
    <property type="match status" value="1"/>
</dbReference>
<evidence type="ECO:0000256" key="11">
    <source>
        <dbReference type="ARBA" id="ARBA00031194"/>
    </source>
</evidence>
<evidence type="ECO:0000256" key="4">
    <source>
        <dbReference type="ARBA" id="ARBA00022598"/>
    </source>
</evidence>
<feature type="domain" description="FDX-ACB" evidence="16">
    <location>
        <begin position="345"/>
        <end position="438"/>
    </location>
</feature>
<dbReference type="AlphaFoldDB" id="F8PDW4"/>
<keyword evidence="9" id="KW-0496">Mitochondrion</keyword>
<evidence type="ECO:0000256" key="6">
    <source>
        <dbReference type="ARBA" id="ARBA00022840"/>
    </source>
</evidence>
<dbReference type="FunFam" id="3.30.70.380:FF:000002">
    <property type="entry name" value="phenylalanine--tRNA ligase, mitochondrial"/>
    <property type="match status" value="1"/>
</dbReference>
<organism>
    <name type="scientific">Serpula lacrymans var. lacrymans (strain S7.9)</name>
    <name type="common">Dry rot fungus</name>
    <dbReference type="NCBI Taxonomy" id="578457"/>
    <lineage>
        <taxon>Eukaryota</taxon>
        <taxon>Fungi</taxon>
        <taxon>Dikarya</taxon>
        <taxon>Basidiomycota</taxon>
        <taxon>Agaricomycotina</taxon>
        <taxon>Agaricomycetes</taxon>
        <taxon>Agaricomycetidae</taxon>
        <taxon>Boletales</taxon>
        <taxon>Coniophorineae</taxon>
        <taxon>Serpulaceae</taxon>
        <taxon>Serpula</taxon>
    </lineage>
</organism>
<dbReference type="Pfam" id="PF03147">
    <property type="entry name" value="FDX-ACB"/>
    <property type="match status" value="1"/>
</dbReference>
<name>F8PDW4_SERL9</name>